<protein>
    <submittedName>
        <fullName evidence="2">Uncharacterized protein</fullName>
    </submittedName>
</protein>
<evidence type="ECO:0000313" key="3">
    <source>
        <dbReference type="Proteomes" id="UP000005104"/>
    </source>
</evidence>
<evidence type="ECO:0000256" key="1">
    <source>
        <dbReference type="SAM" id="Phobius"/>
    </source>
</evidence>
<dbReference type="HOGENOM" id="CLU_3024810_0_0_9"/>
<dbReference type="Proteomes" id="UP000005104">
    <property type="component" value="Chromosome"/>
</dbReference>
<keyword evidence="3" id="KW-1185">Reference proteome</keyword>
<evidence type="ECO:0000313" key="2">
    <source>
        <dbReference type="EMBL" id="EHQ89819.1"/>
    </source>
</evidence>
<feature type="transmembrane region" description="Helical" evidence="1">
    <location>
        <begin position="6"/>
        <end position="28"/>
    </location>
</feature>
<name>H5Y4T3_9FIRM</name>
<proteinExistence type="predicted"/>
<gene>
    <name evidence="2" type="ORF">DesyoDRAFT_2766</name>
</gene>
<keyword evidence="1" id="KW-1133">Transmembrane helix</keyword>
<dbReference type="AlphaFoldDB" id="H5Y4T3"/>
<keyword evidence="1" id="KW-0472">Membrane</keyword>
<organism evidence="2 3">
    <name type="scientific">Desulfosporosinus youngiae DSM 17734</name>
    <dbReference type="NCBI Taxonomy" id="768710"/>
    <lineage>
        <taxon>Bacteria</taxon>
        <taxon>Bacillati</taxon>
        <taxon>Bacillota</taxon>
        <taxon>Clostridia</taxon>
        <taxon>Eubacteriales</taxon>
        <taxon>Desulfitobacteriaceae</taxon>
        <taxon>Desulfosporosinus</taxon>
    </lineage>
</organism>
<dbReference type="RefSeq" id="WP_007783918.1">
    <property type="nucleotide sequence ID" value="NZ_CM001441.1"/>
</dbReference>
<sequence>MLDATRASLGVLLILLVVPVAIIVFIVWHIRKLNRIEETVQEILKKLNTDERTIK</sequence>
<dbReference type="EMBL" id="CM001441">
    <property type="protein sequence ID" value="EHQ89819.1"/>
    <property type="molecule type" value="Genomic_DNA"/>
</dbReference>
<keyword evidence="1" id="KW-0812">Transmembrane</keyword>
<dbReference type="STRING" id="768710.DesyoDRAFT_2766"/>
<reference evidence="2 3" key="1">
    <citation type="submission" date="2011-11" db="EMBL/GenBank/DDBJ databases">
        <title>The Noncontiguous Finished genome of Desulfosporosinus youngiae DSM 17734.</title>
        <authorList>
            <consortium name="US DOE Joint Genome Institute (JGI-PGF)"/>
            <person name="Lucas S."/>
            <person name="Han J."/>
            <person name="Lapidus A."/>
            <person name="Cheng J.-F."/>
            <person name="Goodwin L."/>
            <person name="Pitluck S."/>
            <person name="Peters L."/>
            <person name="Ovchinnikova G."/>
            <person name="Lu M."/>
            <person name="Land M.L."/>
            <person name="Hauser L."/>
            <person name="Pester M."/>
            <person name="Spring S."/>
            <person name="Ollivier B."/>
            <person name="Rattei T."/>
            <person name="Klenk H.-P."/>
            <person name="Wagner M."/>
            <person name="Loy A."/>
            <person name="Woyke T.J."/>
        </authorList>
    </citation>
    <scope>NUCLEOTIDE SEQUENCE [LARGE SCALE GENOMIC DNA]</scope>
    <source>
        <strain evidence="2 3">DSM 17734</strain>
    </source>
</reference>
<accession>H5Y4T3</accession>